<dbReference type="PROSITE" id="PS51273">
    <property type="entry name" value="GATASE_TYPE_1"/>
    <property type="match status" value="1"/>
</dbReference>
<evidence type="ECO:0000259" key="1">
    <source>
        <dbReference type="Pfam" id="PF00117"/>
    </source>
</evidence>
<dbReference type="SUPFAM" id="SSF52317">
    <property type="entry name" value="Class I glutamine amidotransferase-like"/>
    <property type="match status" value="1"/>
</dbReference>
<dbReference type="EMBL" id="CP001097">
    <property type="protein sequence ID" value="ACD89576.1"/>
    <property type="molecule type" value="Genomic_DNA"/>
</dbReference>
<accession>B3EGD9</accession>
<dbReference type="Pfam" id="PF00117">
    <property type="entry name" value="GATase"/>
    <property type="match status" value="1"/>
</dbReference>
<organism evidence="2 3">
    <name type="scientific">Chlorobium limicola (strain DSM 245 / NBRC 103803 / 6330)</name>
    <dbReference type="NCBI Taxonomy" id="290315"/>
    <lineage>
        <taxon>Bacteria</taxon>
        <taxon>Pseudomonadati</taxon>
        <taxon>Chlorobiota</taxon>
        <taxon>Chlorobiia</taxon>
        <taxon>Chlorobiales</taxon>
        <taxon>Chlorobiaceae</taxon>
        <taxon>Chlorobium/Pelodictyon group</taxon>
        <taxon>Chlorobium</taxon>
    </lineage>
</organism>
<dbReference type="PANTHER" id="PTHR42695">
    <property type="entry name" value="GLUTAMINE AMIDOTRANSFERASE YLR126C-RELATED"/>
    <property type="match status" value="1"/>
</dbReference>
<keyword evidence="2" id="KW-0315">Glutamine amidotransferase</keyword>
<sequence>MPKKILIIKNITHEGPGLLETILERCMIDSETTDLSDGGILPDPLHYDALVILGGPQSANDKTESMQREIELARRALDAGLPCLGICLGLQVLVKAGGGSVITNPLKETGFFDHEGQPYMVDLTEAGKEDPLFRNMSDTFRVFQLHGETVAITDTMQLLAEGVHCRNQAVRIGTNAYGLQCHFELTPEMLTEWASIDRDLQMMHEEDLIMQFNAVQEEYTNTGLSLMHNFLRIAGIA</sequence>
<name>B3EGD9_CHLL2</name>
<dbReference type="Proteomes" id="UP000008841">
    <property type="component" value="Chromosome"/>
</dbReference>
<reference evidence="2 3" key="1">
    <citation type="submission" date="2008-05" db="EMBL/GenBank/DDBJ databases">
        <title>Complete sequence of Chlorobium limicola DSM 245.</title>
        <authorList>
            <consortium name="US DOE Joint Genome Institute"/>
            <person name="Lucas S."/>
            <person name="Copeland A."/>
            <person name="Lapidus A."/>
            <person name="Glavina del Rio T."/>
            <person name="Dalin E."/>
            <person name="Tice H."/>
            <person name="Bruce D."/>
            <person name="Goodwin L."/>
            <person name="Pitluck S."/>
            <person name="Schmutz J."/>
            <person name="Larimer F."/>
            <person name="Land M."/>
            <person name="Hauser L."/>
            <person name="Kyrpides N."/>
            <person name="Ovchinnikova G."/>
            <person name="Zhao F."/>
            <person name="Li T."/>
            <person name="Liu Z."/>
            <person name="Overmann J."/>
            <person name="Bryant D.A."/>
            <person name="Richardson P."/>
        </authorList>
    </citation>
    <scope>NUCLEOTIDE SEQUENCE [LARGE SCALE GENOMIC DNA]</scope>
    <source>
        <strain evidence="3">DSM 245 / NBRC 103803 / 6330</strain>
    </source>
</reference>
<protein>
    <submittedName>
        <fullName evidence="2">Glutamine amidotransferase class-I</fullName>
    </submittedName>
</protein>
<dbReference type="PANTHER" id="PTHR42695:SF5">
    <property type="entry name" value="GLUTAMINE AMIDOTRANSFERASE YLR126C-RELATED"/>
    <property type="match status" value="1"/>
</dbReference>
<evidence type="ECO:0000313" key="2">
    <source>
        <dbReference type="EMBL" id="ACD89576.1"/>
    </source>
</evidence>
<dbReference type="STRING" id="290315.Clim_0483"/>
<dbReference type="CDD" id="cd01741">
    <property type="entry name" value="GATase1_1"/>
    <property type="match status" value="1"/>
</dbReference>
<dbReference type="InterPro" id="IPR017926">
    <property type="entry name" value="GATASE"/>
</dbReference>
<dbReference type="AlphaFoldDB" id="B3EGD9"/>
<dbReference type="GO" id="GO:0016740">
    <property type="term" value="F:transferase activity"/>
    <property type="evidence" value="ECO:0007669"/>
    <property type="project" value="UniProtKB-KW"/>
</dbReference>
<dbReference type="Gene3D" id="3.40.50.880">
    <property type="match status" value="1"/>
</dbReference>
<gene>
    <name evidence="2" type="ordered locus">Clim_0483</name>
</gene>
<proteinExistence type="predicted"/>
<evidence type="ECO:0000313" key="3">
    <source>
        <dbReference type="Proteomes" id="UP000008841"/>
    </source>
</evidence>
<dbReference type="InterPro" id="IPR044992">
    <property type="entry name" value="ChyE-like"/>
</dbReference>
<dbReference type="HOGENOM" id="CLU_054974_3_2_10"/>
<feature type="domain" description="Glutamine amidotransferase" evidence="1">
    <location>
        <begin position="45"/>
        <end position="187"/>
    </location>
</feature>
<dbReference type="RefSeq" id="WP_012465457.1">
    <property type="nucleotide sequence ID" value="NC_010803.1"/>
</dbReference>
<dbReference type="eggNOG" id="COG0518">
    <property type="taxonomic scope" value="Bacteria"/>
</dbReference>
<dbReference type="OrthoDB" id="9807137at2"/>
<dbReference type="KEGG" id="cli:Clim_0483"/>
<keyword evidence="2" id="KW-0808">Transferase</keyword>
<dbReference type="InterPro" id="IPR029062">
    <property type="entry name" value="Class_I_gatase-like"/>
</dbReference>
<dbReference type="GO" id="GO:0005829">
    <property type="term" value="C:cytosol"/>
    <property type="evidence" value="ECO:0007669"/>
    <property type="project" value="TreeGrafter"/>
</dbReference>